<dbReference type="GO" id="GO:0006346">
    <property type="term" value="P:DNA methylation-dependent constitutive heterochromatin formation"/>
    <property type="evidence" value="ECO:0007669"/>
    <property type="project" value="TreeGrafter"/>
</dbReference>
<keyword evidence="9" id="KW-0347">Helicase</keyword>
<accession>A0A1B6CT57</accession>
<keyword evidence="7" id="KW-0498">Mitosis</keyword>
<dbReference type="CDD" id="cd18793">
    <property type="entry name" value="SF2_C_SNF"/>
    <property type="match status" value="1"/>
</dbReference>
<dbReference type="PANTHER" id="PTHR47161:SF1">
    <property type="entry name" value="LYMPHOID-SPECIFIC HELICASE"/>
    <property type="match status" value="1"/>
</dbReference>
<dbReference type="InterPro" id="IPR049730">
    <property type="entry name" value="SNF2/RAD54-like_C"/>
</dbReference>
<dbReference type="GO" id="GO:0031508">
    <property type="term" value="P:pericentric heterochromatin formation"/>
    <property type="evidence" value="ECO:0007669"/>
    <property type="project" value="TreeGrafter"/>
</dbReference>
<dbReference type="SUPFAM" id="SSF52540">
    <property type="entry name" value="P-loop containing nucleoside triphosphate hydrolases"/>
    <property type="match status" value="2"/>
</dbReference>
<keyword evidence="14" id="KW-0539">Nucleus</keyword>
<dbReference type="EMBL" id="GEDC01020783">
    <property type="protein sequence ID" value="JAS16515.1"/>
    <property type="molecule type" value="Transcribed_RNA"/>
</dbReference>
<dbReference type="PROSITE" id="PS51194">
    <property type="entry name" value="HELICASE_CTER"/>
    <property type="match status" value="1"/>
</dbReference>
<evidence type="ECO:0000256" key="2">
    <source>
        <dbReference type="ARBA" id="ARBA00007025"/>
    </source>
</evidence>
<feature type="region of interest" description="Disordered" evidence="18">
    <location>
        <begin position="108"/>
        <end position="146"/>
    </location>
</feature>
<dbReference type="AlphaFoldDB" id="A0A1B6CT57"/>
<keyword evidence="4" id="KW-0597">Phosphoprotein</keyword>
<dbReference type="GO" id="GO:0051301">
    <property type="term" value="P:cell division"/>
    <property type="evidence" value="ECO:0007669"/>
    <property type="project" value="UniProtKB-KW"/>
</dbReference>
<evidence type="ECO:0000259" key="20">
    <source>
        <dbReference type="PROSITE" id="PS51194"/>
    </source>
</evidence>
<dbReference type="SMART" id="SM00490">
    <property type="entry name" value="HELICc"/>
    <property type="match status" value="1"/>
</dbReference>
<comment type="subcellular location">
    <subcellularLocation>
        <location evidence="1">Nucleus</location>
    </subcellularLocation>
</comment>
<keyword evidence="13" id="KW-0804">Transcription</keyword>
<dbReference type="Pfam" id="PF00176">
    <property type="entry name" value="SNF2-rel_dom"/>
    <property type="match status" value="1"/>
</dbReference>
<feature type="compositionally biased region" description="Basic and acidic residues" evidence="18">
    <location>
        <begin position="108"/>
        <end position="132"/>
    </location>
</feature>
<evidence type="ECO:0000256" key="12">
    <source>
        <dbReference type="ARBA" id="ARBA00023054"/>
    </source>
</evidence>
<proteinExistence type="inferred from homology"/>
<evidence type="ECO:0000256" key="10">
    <source>
        <dbReference type="ARBA" id="ARBA00022840"/>
    </source>
</evidence>
<dbReference type="GO" id="GO:0005524">
    <property type="term" value="F:ATP binding"/>
    <property type="evidence" value="ECO:0007669"/>
    <property type="project" value="UniProtKB-KW"/>
</dbReference>
<dbReference type="FunFam" id="3.40.50.300:FF:000577">
    <property type="entry name" value="lymphoid-specific helicase isoform X1"/>
    <property type="match status" value="1"/>
</dbReference>
<dbReference type="GO" id="GO:0005634">
    <property type="term" value="C:nucleus"/>
    <property type="evidence" value="ECO:0007669"/>
    <property type="project" value="UniProtKB-SubCell"/>
</dbReference>
<dbReference type="GO" id="GO:0004386">
    <property type="term" value="F:helicase activity"/>
    <property type="evidence" value="ECO:0007669"/>
    <property type="project" value="UniProtKB-KW"/>
</dbReference>
<feature type="non-terminal residue" evidence="21">
    <location>
        <position position="1"/>
    </location>
</feature>
<keyword evidence="3" id="KW-0217">Developmental protein</keyword>
<reference evidence="21" key="1">
    <citation type="submission" date="2015-12" db="EMBL/GenBank/DDBJ databases">
        <title>De novo transcriptome assembly of four potential Pierce s Disease insect vectors from Arizona vineyards.</title>
        <authorList>
            <person name="Tassone E.E."/>
        </authorList>
    </citation>
    <scope>NUCLEOTIDE SEQUENCE</scope>
</reference>
<protein>
    <recommendedName>
        <fullName evidence="17">Proliferation-associated SNF2-like protein</fullName>
    </recommendedName>
</protein>
<feature type="region of interest" description="Disordered" evidence="18">
    <location>
        <begin position="1"/>
        <end position="71"/>
    </location>
</feature>
<feature type="domain" description="Helicase C-terminal" evidence="20">
    <location>
        <begin position="591"/>
        <end position="754"/>
    </location>
</feature>
<dbReference type="InterPro" id="IPR027417">
    <property type="entry name" value="P-loop_NTPase"/>
</dbReference>
<keyword evidence="11" id="KW-0805">Transcription regulation</keyword>
<comment type="similarity">
    <text evidence="2">Belongs to the SNF2/RAD54 helicase family.</text>
</comment>
<dbReference type="Gene3D" id="3.40.50.300">
    <property type="entry name" value="P-loop containing nucleotide triphosphate hydrolases"/>
    <property type="match status" value="1"/>
</dbReference>
<evidence type="ECO:0000256" key="9">
    <source>
        <dbReference type="ARBA" id="ARBA00022806"/>
    </source>
</evidence>
<dbReference type="GO" id="GO:0003682">
    <property type="term" value="F:chromatin binding"/>
    <property type="evidence" value="ECO:0007669"/>
    <property type="project" value="TreeGrafter"/>
</dbReference>
<dbReference type="Gene3D" id="3.40.50.10810">
    <property type="entry name" value="Tandem AAA-ATPase domain"/>
    <property type="match status" value="1"/>
</dbReference>
<dbReference type="GO" id="GO:0005721">
    <property type="term" value="C:pericentric heterochromatin"/>
    <property type="evidence" value="ECO:0007669"/>
    <property type="project" value="TreeGrafter"/>
</dbReference>
<dbReference type="Pfam" id="PF00271">
    <property type="entry name" value="Helicase_C"/>
    <property type="match status" value="1"/>
</dbReference>
<evidence type="ECO:0000256" key="13">
    <source>
        <dbReference type="ARBA" id="ARBA00023163"/>
    </source>
</evidence>
<dbReference type="InterPro" id="IPR014001">
    <property type="entry name" value="Helicase_ATP-bd"/>
</dbReference>
<evidence type="ECO:0000256" key="6">
    <source>
        <dbReference type="ARBA" id="ARBA00022741"/>
    </source>
</evidence>
<dbReference type="PROSITE" id="PS51192">
    <property type="entry name" value="HELICASE_ATP_BIND_1"/>
    <property type="match status" value="1"/>
</dbReference>
<gene>
    <name evidence="21" type="ORF">g.32294</name>
</gene>
<keyword evidence="6" id="KW-0547">Nucleotide-binding</keyword>
<evidence type="ECO:0000256" key="17">
    <source>
        <dbReference type="ARBA" id="ARBA00081399"/>
    </source>
</evidence>
<dbReference type="PANTHER" id="PTHR47161">
    <property type="entry name" value="LYMPHOID-SPECIFIC HELICASE"/>
    <property type="match status" value="1"/>
</dbReference>
<keyword evidence="12" id="KW-0175">Coiled coil</keyword>
<feature type="domain" description="Helicase ATP-binding" evidence="19">
    <location>
        <begin position="224"/>
        <end position="394"/>
    </location>
</feature>
<dbReference type="GO" id="GO:0044027">
    <property type="term" value="P:negative regulation of gene expression via chromosomal CpG island methylation"/>
    <property type="evidence" value="ECO:0007669"/>
    <property type="project" value="TreeGrafter"/>
</dbReference>
<evidence type="ECO:0000256" key="5">
    <source>
        <dbReference type="ARBA" id="ARBA00022618"/>
    </source>
</evidence>
<evidence type="ECO:0000256" key="16">
    <source>
        <dbReference type="ARBA" id="ARBA00053349"/>
    </source>
</evidence>
<evidence type="ECO:0000259" key="19">
    <source>
        <dbReference type="PROSITE" id="PS51192"/>
    </source>
</evidence>
<keyword evidence="10" id="KW-0067">ATP-binding</keyword>
<evidence type="ECO:0000256" key="1">
    <source>
        <dbReference type="ARBA" id="ARBA00004123"/>
    </source>
</evidence>
<dbReference type="InterPro" id="IPR000330">
    <property type="entry name" value="SNF2_N"/>
</dbReference>
<sequence>KMATKVVKNVEVLSPEASTSEVSNDSSSTLSSNNEDLYSDVITKEMIKEEEKSSLKAAEEENKLRKEYEKQIEEEEASRKKQLYHLLNRSHFYTDFISKKINAAKEAEKKQQELARKQEERKLKTESKHIKEVNNSSGTKSPAVKGRKRVIKSKLTDYIDEETIQNVKQSKLNDYDDIFKPLTEVNEVGTRITSVGLEVPENQPLLLEGGVLRPYQMQGLAWLKILFENGVNGILADEMGLGKTVQVIALICYLMEKNVSGPYLIIAPLSTLPNWVMEFEKMAPQIPVVLFHGSKDERPLLYRKLTKKYPVLGHKAAPVIITSYQVPQMEFHILSRLNWRYIIVDEGHVLKNINCQLGRCLRAMRSVNRVLLTGTPLQNNLSELWALLNFLLPDVFDDYAVFSGLFQLEDIESKSSIKDQEEKRKVLSLLHEILTPFLLRRLKVDVEIDLPPKKELLVYCPLTQIQMDLYKATVDRSITNLLAPKNSISVIESTPDGSRPKRKCSTKKRVYYGDVDSDDEFVDNTSSNSEEQEIIADKEDSSYVVKLTMVNPQMQLRKIVNHPYLVQMPILPDKTLRVDEELVNKSGKMLVLDAMLAKLKEKGHKVLIFSFFKIVLDLLEELMCMRGYDFERLDGGCNFEDRKNSIKNFNSDPNKLVFLITTRAGGLGLNLTSADTVIIFDSDWNPQADIQAMDRCHRIGQTRPTVVYRLATKGTVDEKIIDVASRKRKLEKLVIKKGKFRFNMSKTKELTDLEELKQLLESSDHEKTIHSNGFIFSDQELEQLLDRSDMISNKKINNENTEAQTSKLFKVLESSDVN</sequence>
<keyword evidence="15" id="KW-0131">Cell cycle</keyword>
<evidence type="ECO:0000256" key="4">
    <source>
        <dbReference type="ARBA" id="ARBA00022553"/>
    </source>
</evidence>
<evidence type="ECO:0000256" key="14">
    <source>
        <dbReference type="ARBA" id="ARBA00023242"/>
    </source>
</evidence>
<dbReference type="FunFam" id="3.40.50.10810:FF:000015">
    <property type="entry name" value="lymphoid-specific helicase isoform X1"/>
    <property type="match status" value="1"/>
</dbReference>
<evidence type="ECO:0000256" key="11">
    <source>
        <dbReference type="ARBA" id="ARBA00023015"/>
    </source>
</evidence>
<comment type="function">
    <text evidence="16">Plays an essential role in normal development and survival. Involved in regulation of the expansion or survival of lymphoid cells. Required for de novo or maintenance DNA methylation. May control silencing of the imprinted CDKN1C gene through DNA methylation. May play a role in formation and organization of heterochromatin, implying a functional role in the regulation of transcription and mitosis.</text>
</comment>
<keyword evidence="5" id="KW-0132">Cell division</keyword>
<evidence type="ECO:0000256" key="18">
    <source>
        <dbReference type="SAM" id="MobiDB-lite"/>
    </source>
</evidence>
<name>A0A1B6CT57_9HEMI</name>
<evidence type="ECO:0000256" key="8">
    <source>
        <dbReference type="ARBA" id="ARBA00022801"/>
    </source>
</evidence>
<dbReference type="SMART" id="SM00487">
    <property type="entry name" value="DEXDc"/>
    <property type="match status" value="1"/>
</dbReference>
<evidence type="ECO:0000256" key="7">
    <source>
        <dbReference type="ARBA" id="ARBA00022776"/>
    </source>
</evidence>
<dbReference type="InterPro" id="IPR001650">
    <property type="entry name" value="Helicase_C-like"/>
</dbReference>
<evidence type="ECO:0000313" key="21">
    <source>
        <dbReference type="EMBL" id="JAS16515.1"/>
    </source>
</evidence>
<feature type="compositionally biased region" description="Basic and acidic residues" evidence="18">
    <location>
        <begin position="42"/>
        <end position="71"/>
    </location>
</feature>
<organism evidence="21">
    <name type="scientific">Clastoptera arizonana</name>
    <name type="common">Arizona spittle bug</name>
    <dbReference type="NCBI Taxonomy" id="38151"/>
    <lineage>
        <taxon>Eukaryota</taxon>
        <taxon>Metazoa</taxon>
        <taxon>Ecdysozoa</taxon>
        <taxon>Arthropoda</taxon>
        <taxon>Hexapoda</taxon>
        <taxon>Insecta</taxon>
        <taxon>Pterygota</taxon>
        <taxon>Neoptera</taxon>
        <taxon>Paraneoptera</taxon>
        <taxon>Hemiptera</taxon>
        <taxon>Auchenorrhyncha</taxon>
        <taxon>Cercopoidea</taxon>
        <taxon>Clastopteridae</taxon>
        <taxon>Clastoptera</taxon>
    </lineage>
</organism>
<evidence type="ECO:0000256" key="3">
    <source>
        <dbReference type="ARBA" id="ARBA00022473"/>
    </source>
</evidence>
<dbReference type="InterPro" id="IPR038718">
    <property type="entry name" value="SNF2-like_sf"/>
</dbReference>
<dbReference type="GO" id="GO:0016787">
    <property type="term" value="F:hydrolase activity"/>
    <property type="evidence" value="ECO:0007669"/>
    <property type="project" value="UniProtKB-KW"/>
</dbReference>
<evidence type="ECO:0000256" key="15">
    <source>
        <dbReference type="ARBA" id="ARBA00023306"/>
    </source>
</evidence>
<keyword evidence="8" id="KW-0378">Hydrolase</keyword>
<feature type="compositionally biased region" description="Low complexity" evidence="18">
    <location>
        <begin position="18"/>
        <end position="36"/>
    </location>
</feature>